<evidence type="ECO:0000313" key="2">
    <source>
        <dbReference type="Proteomes" id="UP000292347"/>
    </source>
</evidence>
<dbReference type="Proteomes" id="UP000292347">
    <property type="component" value="Unassembled WGS sequence"/>
</dbReference>
<dbReference type="Pfam" id="PF07277">
    <property type="entry name" value="SapC"/>
    <property type="match status" value="1"/>
</dbReference>
<dbReference type="OrthoDB" id="8888710at2"/>
<sequence length="280" mass="30653">MGPPAEAAPSSLERIALRHRRSHDAARAAPTPASRKGRSVTNIVLLNNVDHGDLKVATGHGPAFGDAVNQTLVFPTEWEEAQREYPILFRRGEDGRFQSVVLLGLDRDENLFLEDGVWDGRYVPALHQRGPFSIGLQASEDGAEAEPMIHVDLDHPRIGGDAAQAVFLPHGGNTPYLEAISGVLRRIHAGVMIADAMFEAFEAHGLIQPIALEVTLSETRRYTLDGFHTIDAERMTALQGPALQSLHQRGFLQAAFWAMSSLANVARLIDRKNRRSGPLP</sequence>
<protein>
    <submittedName>
        <fullName evidence="1">Peptide ABC transporter permease</fullName>
    </submittedName>
</protein>
<proteinExistence type="predicted"/>
<keyword evidence="2" id="KW-1185">Reference proteome</keyword>
<dbReference type="AlphaFoldDB" id="A0A4Q2IQY6"/>
<reference evidence="1 2" key="1">
    <citation type="submission" date="2019-01" db="EMBL/GenBank/DDBJ databases">
        <title>Sphingomonas mucosissima sp. nov. and Sphingomonas desiccabilis sp. nov., from biological soil crusts in the Colorado Plateau, USA.</title>
        <authorList>
            <person name="Zhu D."/>
        </authorList>
    </citation>
    <scope>NUCLEOTIDE SEQUENCE [LARGE SCALE GENOMIC DNA]</scope>
    <source>
        <strain evidence="1 2">CP1D</strain>
    </source>
</reference>
<gene>
    <name evidence="1" type="ORF">EO081_15110</name>
</gene>
<comment type="caution">
    <text evidence="1">The sequence shown here is derived from an EMBL/GenBank/DDBJ whole genome shotgun (WGS) entry which is preliminary data.</text>
</comment>
<dbReference type="EMBL" id="SDPT01000003">
    <property type="protein sequence ID" value="RXZ30505.1"/>
    <property type="molecule type" value="Genomic_DNA"/>
</dbReference>
<name>A0A4Q2IQY6_9SPHN</name>
<accession>A0A4Q2IQY6</accession>
<dbReference type="InterPro" id="IPR010836">
    <property type="entry name" value="SapC"/>
</dbReference>
<evidence type="ECO:0000313" key="1">
    <source>
        <dbReference type="EMBL" id="RXZ30505.1"/>
    </source>
</evidence>
<organism evidence="1 2">
    <name type="scientific">Sphingomonas desiccabilis</name>
    <dbReference type="NCBI Taxonomy" id="429134"/>
    <lineage>
        <taxon>Bacteria</taxon>
        <taxon>Pseudomonadati</taxon>
        <taxon>Pseudomonadota</taxon>
        <taxon>Alphaproteobacteria</taxon>
        <taxon>Sphingomonadales</taxon>
        <taxon>Sphingomonadaceae</taxon>
        <taxon>Sphingomonas</taxon>
    </lineage>
</organism>